<feature type="compositionally biased region" description="Polar residues" evidence="1">
    <location>
        <begin position="1531"/>
        <end position="1542"/>
    </location>
</feature>
<feature type="compositionally biased region" description="Polar residues" evidence="1">
    <location>
        <begin position="1513"/>
        <end position="1523"/>
    </location>
</feature>
<proteinExistence type="predicted"/>
<dbReference type="GO" id="GO:0061138">
    <property type="term" value="P:morphogenesis of a branching epithelium"/>
    <property type="evidence" value="ECO:0007669"/>
    <property type="project" value="InterPro"/>
</dbReference>
<dbReference type="Gene3D" id="3.30.710.10">
    <property type="entry name" value="Potassium Channel Kv1.1, Chain A"/>
    <property type="match status" value="1"/>
</dbReference>
<evidence type="ECO:0000259" key="2">
    <source>
        <dbReference type="PROSITE" id="PS50097"/>
    </source>
</evidence>
<sequence length="1922" mass="211354">MGASFSSLEKHGGCYNFGLTSRANRKDPDDARPETAPTCTNIVTCDTCQSTTITPYPDSCCSRQMVRPSCHCRSVPAQADLTGSTPSAVHRIITTETQMETFSQQEQQNARVQQQRQLTQQLPSSLQAHSTVSHTVTELGTTRHQTPFQQTVQHQHESQPQVQGRPQEASASVSRDLISLASPTHIFVTEPELRLLMKSGLIPSCRTISQRFSIPYDQEHFQKVSDLFQRLRNLTTIEESTDIYLDQLRDLIRSWSYEELFGVYLRFEALTKLYGVAMDADNARPRAPTLEEDLRSLCSHFWCYNLQLAYQGVMHGAHSYILAYRSKLFADVLCTLYSLHTGHSQTSAIAPNLTIIIPGRHDARNSAATAESVRSIPIEPRSSGNSPDLVPSVVEDTGRCSKKERPAISSGTHTNTPLLADSTHPSVKPKSEQERKFRAFLQDIYCGLKRSDSGTDQNMQCSPRKSKPDLLCGSVLSTHPSSLLGLYEELSCFDTTAINFSGPLAPDCRIIFTSSAVPLATPMTLHILCHAGVLAARSNFLRRLLIRRYQLGSAQDELTTIVLDGSLVQPHFAQTLLHFFYTDQLSLNQLACTTPEENQYPSGGQQSVPDPNVRSTCDLVFEAHVLWHRTHRRCPTGTCCQGSPDEDRAADQWHPELSAGQSTTLRTNAHQLYTIRFCLACPFCLALILELHPVGQYLEFPRLTEACEDVVVQALRLPYQEAMTAGNKEQNLRSWDQCFGHPYCSCTTESQGNQQQQHSHVHHHNQRLPHHQKQQQQQQQLMTPVSLAVGLIHWADVASSARLSPTVSSSESLNMSAERPPTASVDTRSTGLTEPASNSVDNTDMRPDSRRAGLNCNGLTASATPMSQAYSNDGATTRYLHRQAMLCLRQHFMLLARSPGVLCRLTAKQLNYLLDSDFVQAPECEILAALLCWAELRLEHEHGNLGNRRKSTDSSSSPDPGPISYMSLVSSLTEQPWFPCDYSKRHYSRYNPWLLLGTQRSVTSTEATTDLIQNDSDKVSSTGGGLTGSTDKTSSTARKLRSDGPRPSKCDLCHLAATVHGNTQSVDQLAACNLGLGPVDLDELVRKLHRHGLLDHLRPAYMLSSIPLGLAALILQYQLGTSSGAFSGPLCKQRLASSLSFGLNHAGTLGSDSQTVWSMSEGSAPSRKSARFARWFPLLTTSMRLLRPSADQGSQEASSSSVHPLLGVKIGGGPLTNCPACSPAQVCAHTIWIRPETGRRASTDGVLPCNCQWALQNIERVEQVDGDETCWNSATGTAALLDAMSPRLYIPFMDEIRAAVITRAPLPFSRSELDVLRFTSDVNTPNQPRCTCVHLLSTLAGHLNLTHVDADSWAANLGVFRRNSTNVTDSGHVLNDHKDRRPLNTPRHEANTRMTSSPSRSDGVLSCCQTQCKEFADCLLNVGQWSALLTRYADLANKFITDNLGCSLFVRNRQLARFLRLHTLREQGMPDSLDLLFACRINEHFLGLCPTSSTYSVSKANQVIPIEPIHADSNWSDSPVSQPDKTKKAQLKSNDQASQTEQHPPIMTVTDRGDFSAAVRTVKECCVLCPLSSGRTIVPVANALIGASSVSSTVHQPVSCVACDNLDTVTTSQKSKSASVVTARISKAPDRLLQPCLSGHSTSISQKRNTKGRTSLIGDFPDAVRSPRRIFTVPCEVPIFPCKPGSARTMPGRSHVPRTAVTDLHSNVFHATVHPSLPNRSTCTMRTNKFSETPNTTSHNNKKKHGLQTRTLSAGGIRNANTTPNRTRSRVITNRNSPELECAYCAQLDQHATSGLDPCAFSLAVLSDEEVDKPILSANHSNPSGGSIQPQRSSLPRIYLTATTANYYQSHKNNDHCYYYCTTGSYHSQPSPAPQKQPRYRIQDSESQVGLLPSMTSSCSSYQSSSCLSGLSISFSDVSETN</sequence>
<dbReference type="InterPro" id="IPR042345">
    <property type="entry name" value="Btbd7"/>
</dbReference>
<feature type="compositionally biased region" description="Low complexity" evidence="1">
    <location>
        <begin position="953"/>
        <end position="964"/>
    </location>
</feature>
<feature type="region of interest" description="Disordered" evidence="1">
    <location>
        <begin position="1637"/>
        <end position="1659"/>
    </location>
</feature>
<reference evidence="3" key="1">
    <citation type="submission" date="2019-03" db="EMBL/GenBank/DDBJ databases">
        <title>Improved annotation for the trematode Fasciola hepatica.</title>
        <authorList>
            <person name="Choi Y.-J."/>
            <person name="Martin J."/>
            <person name="Mitreva M."/>
        </authorList>
    </citation>
    <scope>NUCLEOTIDE SEQUENCE [LARGE SCALE GENOMIC DNA]</scope>
</reference>
<feature type="domain" description="BTB" evidence="2">
    <location>
        <begin position="508"/>
        <end position="589"/>
    </location>
</feature>
<feature type="compositionally biased region" description="Basic and acidic residues" evidence="1">
    <location>
        <begin position="396"/>
        <end position="406"/>
    </location>
</feature>
<feature type="region of interest" description="Disordered" evidence="1">
    <location>
        <begin position="1013"/>
        <end position="1046"/>
    </location>
</feature>
<feature type="compositionally biased region" description="Basic residues" evidence="1">
    <location>
        <begin position="759"/>
        <end position="773"/>
    </location>
</feature>
<feature type="region of interest" description="Disordered" evidence="1">
    <location>
        <begin position="755"/>
        <end position="781"/>
    </location>
</feature>
<feature type="region of interest" description="Disordered" evidence="1">
    <location>
        <begin position="808"/>
        <end position="850"/>
    </location>
</feature>
<name>A0A4E0RMM6_FASHE</name>
<feature type="compositionally biased region" description="Polar residues" evidence="1">
    <location>
        <begin position="824"/>
        <end position="842"/>
    </location>
</feature>
<dbReference type="InterPro" id="IPR000210">
    <property type="entry name" value="BTB/POZ_dom"/>
</dbReference>
<dbReference type="PROSITE" id="PS50097">
    <property type="entry name" value="BTB"/>
    <property type="match status" value="1"/>
</dbReference>
<feature type="compositionally biased region" description="Low complexity" evidence="1">
    <location>
        <begin position="103"/>
        <end position="127"/>
    </location>
</feature>
<feature type="region of interest" description="Disordered" evidence="1">
    <location>
        <begin position="1510"/>
        <end position="1548"/>
    </location>
</feature>
<evidence type="ECO:0000313" key="4">
    <source>
        <dbReference type="Proteomes" id="UP000230066"/>
    </source>
</evidence>
<accession>A0A4E0RMM6</accession>
<feature type="region of interest" description="Disordered" evidence="1">
    <location>
        <begin position="148"/>
        <end position="170"/>
    </location>
</feature>
<feature type="region of interest" description="Disordered" evidence="1">
    <location>
        <begin position="100"/>
        <end position="134"/>
    </location>
</feature>
<evidence type="ECO:0000313" key="3">
    <source>
        <dbReference type="EMBL" id="THD28853.1"/>
    </source>
</evidence>
<keyword evidence="4" id="KW-1185">Reference proteome</keyword>
<dbReference type="EMBL" id="JXXN02000057">
    <property type="protein sequence ID" value="THD28853.1"/>
    <property type="molecule type" value="Genomic_DNA"/>
</dbReference>
<dbReference type="PANTHER" id="PTHR16064:SF3">
    <property type="entry name" value="BTB_POZ DOMAIN-CONTAINING PROTEIN 7"/>
    <property type="match status" value="1"/>
</dbReference>
<protein>
    <recommendedName>
        <fullName evidence="2">BTB domain-containing protein</fullName>
    </recommendedName>
</protein>
<organism evidence="3 4">
    <name type="scientific">Fasciola hepatica</name>
    <name type="common">Liver fluke</name>
    <dbReference type="NCBI Taxonomy" id="6192"/>
    <lineage>
        <taxon>Eukaryota</taxon>
        <taxon>Metazoa</taxon>
        <taxon>Spiralia</taxon>
        <taxon>Lophotrochozoa</taxon>
        <taxon>Platyhelminthes</taxon>
        <taxon>Trematoda</taxon>
        <taxon>Digenea</taxon>
        <taxon>Plagiorchiida</taxon>
        <taxon>Echinostomata</taxon>
        <taxon>Echinostomatoidea</taxon>
        <taxon>Fasciolidae</taxon>
        <taxon>Fasciola</taxon>
    </lineage>
</organism>
<dbReference type="Proteomes" id="UP000230066">
    <property type="component" value="Unassembled WGS sequence"/>
</dbReference>
<gene>
    <name evidence="3" type="ORF">D915_000301</name>
</gene>
<dbReference type="InterPro" id="IPR011333">
    <property type="entry name" value="SKP1/BTB/POZ_sf"/>
</dbReference>
<feature type="region of interest" description="Disordered" evidence="1">
    <location>
        <begin position="1370"/>
        <end position="1401"/>
    </location>
</feature>
<feature type="region of interest" description="Disordered" evidence="1">
    <location>
        <begin position="366"/>
        <end position="433"/>
    </location>
</feature>
<evidence type="ECO:0000256" key="1">
    <source>
        <dbReference type="SAM" id="MobiDB-lite"/>
    </source>
</evidence>
<comment type="caution">
    <text evidence="3">The sequence shown here is derived from an EMBL/GenBank/DDBJ whole genome shotgun (WGS) entry which is preliminary data.</text>
</comment>
<feature type="compositionally biased region" description="Basic and acidic residues" evidence="1">
    <location>
        <begin position="1374"/>
        <end position="1391"/>
    </location>
</feature>
<feature type="region of interest" description="Disordered" evidence="1">
    <location>
        <begin position="945"/>
        <end position="965"/>
    </location>
</feature>
<dbReference type="PANTHER" id="PTHR16064">
    <property type="entry name" value="BTB POZ DOMAIN CONTAINING 7"/>
    <property type="match status" value="1"/>
</dbReference>
<dbReference type="SUPFAM" id="SSF54695">
    <property type="entry name" value="POZ domain"/>
    <property type="match status" value="1"/>
</dbReference>